<evidence type="ECO:0000313" key="1">
    <source>
        <dbReference type="EMBL" id="MPN42641.1"/>
    </source>
</evidence>
<dbReference type="AlphaFoldDB" id="A0A645HUB1"/>
<name>A0A645HUB1_9ZZZZ</name>
<dbReference type="EMBL" id="VSSQ01100514">
    <property type="protein sequence ID" value="MPN42641.1"/>
    <property type="molecule type" value="Genomic_DNA"/>
</dbReference>
<protein>
    <submittedName>
        <fullName evidence="1">Uncharacterized protein</fullName>
    </submittedName>
</protein>
<accession>A0A645HUB1</accession>
<proteinExistence type="predicted"/>
<organism evidence="1">
    <name type="scientific">bioreactor metagenome</name>
    <dbReference type="NCBI Taxonomy" id="1076179"/>
    <lineage>
        <taxon>unclassified sequences</taxon>
        <taxon>metagenomes</taxon>
        <taxon>ecological metagenomes</taxon>
    </lineage>
</organism>
<sequence>MAVVFPVSVFIAEYHRNNFISTIEERLFRIFRKVLKWFGEVPVVVTGSHELSLLYHVLHALPGYKPALPDRIIRIDGKLFGKVEMDSEARTVGTCAVRVVEGK</sequence>
<comment type="caution">
    <text evidence="1">The sequence shown here is derived from an EMBL/GenBank/DDBJ whole genome shotgun (WGS) entry which is preliminary data.</text>
</comment>
<gene>
    <name evidence="1" type="ORF">SDC9_190198</name>
</gene>
<reference evidence="1" key="1">
    <citation type="submission" date="2019-08" db="EMBL/GenBank/DDBJ databases">
        <authorList>
            <person name="Kucharzyk K."/>
            <person name="Murdoch R.W."/>
            <person name="Higgins S."/>
            <person name="Loffler F."/>
        </authorList>
    </citation>
    <scope>NUCLEOTIDE SEQUENCE</scope>
</reference>